<dbReference type="RefSeq" id="XP_067495940.1">
    <property type="nucleotide sequence ID" value="XM_067629972.1"/>
</dbReference>
<reference evidence="1 2" key="1">
    <citation type="submission" date="2019-01" db="EMBL/GenBank/DDBJ databases">
        <title>Intercellular communication is required for trap formation in the nematode-trapping fungus Duddingtonia flagrans.</title>
        <authorList>
            <person name="Youssar L."/>
            <person name="Wernet V."/>
            <person name="Hensel N."/>
            <person name="Hildebrandt H.-G."/>
            <person name="Fischer R."/>
        </authorList>
    </citation>
    <scope>NUCLEOTIDE SEQUENCE [LARGE SCALE GENOMIC DNA]</scope>
    <source>
        <strain evidence="1 2">CBS H-5679</strain>
    </source>
</reference>
<proteinExistence type="predicted"/>
<gene>
    <name evidence="1" type="ORF">DFL_001362</name>
</gene>
<keyword evidence="2" id="KW-1185">Reference proteome</keyword>
<accession>A0A437AH17</accession>
<sequence length="235" mass="26369">MEMGARGGSRANSSALQGIVNFVASSSLLYRYSSNPTSDRCPTEILIYLYATRVIPHFYHRKYKELSCYPSGGGLVEKSIVGLWVETLIFGGVVYFDRGKDGRQIHDIYLHSDNHGDNLYKVEKRDIISLLKRLSSANEMVITNLKSSGSPISILDAQNQGIYQAKNLADSNLYNILLVALGASGFQRYHRDTTEGPGYSPTELTHREYKGLLMTDDMARKIRARWMERSSSSKV</sequence>
<dbReference type="Proteomes" id="UP000283090">
    <property type="component" value="Unassembled WGS sequence"/>
</dbReference>
<dbReference type="AlphaFoldDB" id="A0A437AH17"/>
<evidence type="ECO:0000313" key="2">
    <source>
        <dbReference type="Proteomes" id="UP000283090"/>
    </source>
</evidence>
<dbReference type="EMBL" id="SAEB01000001">
    <property type="protein sequence ID" value="RVD90396.1"/>
    <property type="molecule type" value="Genomic_DNA"/>
</dbReference>
<name>A0A437AH17_ARTFL</name>
<evidence type="ECO:0000313" key="1">
    <source>
        <dbReference type="EMBL" id="RVD90396.1"/>
    </source>
</evidence>
<comment type="caution">
    <text evidence="1">The sequence shown here is derived from an EMBL/GenBank/DDBJ whole genome shotgun (WGS) entry which is preliminary data.</text>
</comment>
<dbReference type="VEuPathDB" id="FungiDB:DFL_001362"/>
<organism evidence="1 2">
    <name type="scientific">Arthrobotrys flagrans</name>
    <name type="common">Nematode-trapping fungus</name>
    <name type="synonym">Trichothecium flagrans</name>
    <dbReference type="NCBI Taxonomy" id="97331"/>
    <lineage>
        <taxon>Eukaryota</taxon>
        <taxon>Fungi</taxon>
        <taxon>Dikarya</taxon>
        <taxon>Ascomycota</taxon>
        <taxon>Pezizomycotina</taxon>
        <taxon>Orbiliomycetes</taxon>
        <taxon>Orbiliales</taxon>
        <taxon>Orbiliaceae</taxon>
        <taxon>Arthrobotrys</taxon>
    </lineage>
</organism>
<dbReference type="OrthoDB" id="5346581at2759"/>
<protein>
    <submittedName>
        <fullName evidence="1">Uncharacterized protein</fullName>
    </submittedName>
</protein>
<dbReference type="GeneID" id="93583673"/>